<dbReference type="HOGENOM" id="CLU_110721_0_0_10"/>
<dbReference type="OrthoDB" id="155250at2"/>
<gene>
    <name evidence="2" type="ORF">HMPREF9141_1159</name>
</gene>
<evidence type="ECO:0000313" key="2">
    <source>
        <dbReference type="EMBL" id="EGC20219.1"/>
    </source>
</evidence>
<dbReference type="Pfam" id="PF01966">
    <property type="entry name" value="HD"/>
    <property type="match status" value="1"/>
</dbReference>
<dbReference type="STRING" id="888743.HMPREF9141_1159"/>
<sequence length="177" mass="20324">MDVKHAKLIAAMTEYDKGDPKRIQHFMKVHDYAATIGTLEGLDAKTQDILESAAILHDIGIHISEQKYGSCNGKYQEIEGPEEARKLMTQMKNFTEEETERICFLIGHHHTYNSIEGMDYQILVEADFLVNLYEDRCSEHAISSACKHIFRTGAGIRLLKQMFDHNGYKTSFHREDD</sequence>
<dbReference type="eggNOG" id="COG1418">
    <property type="taxonomic scope" value="Bacteria"/>
</dbReference>
<dbReference type="SUPFAM" id="SSF109604">
    <property type="entry name" value="HD-domain/PDEase-like"/>
    <property type="match status" value="1"/>
</dbReference>
<evidence type="ECO:0000313" key="3">
    <source>
        <dbReference type="Proteomes" id="UP000005697"/>
    </source>
</evidence>
<organism evidence="2 3">
    <name type="scientific">Prevotella multiformis DSM 16608</name>
    <dbReference type="NCBI Taxonomy" id="888743"/>
    <lineage>
        <taxon>Bacteria</taxon>
        <taxon>Pseudomonadati</taxon>
        <taxon>Bacteroidota</taxon>
        <taxon>Bacteroidia</taxon>
        <taxon>Bacteroidales</taxon>
        <taxon>Prevotellaceae</taxon>
        <taxon>Prevotella</taxon>
    </lineage>
</organism>
<dbReference type="InterPro" id="IPR006674">
    <property type="entry name" value="HD_domain"/>
</dbReference>
<dbReference type="EMBL" id="AEWX01000017">
    <property type="protein sequence ID" value="EGC20219.1"/>
    <property type="molecule type" value="Genomic_DNA"/>
</dbReference>
<dbReference type="RefSeq" id="WP_007368689.1">
    <property type="nucleotide sequence ID" value="NZ_GL872283.1"/>
</dbReference>
<dbReference type="CDD" id="cd00077">
    <property type="entry name" value="HDc"/>
    <property type="match status" value="1"/>
</dbReference>
<dbReference type="AlphaFoldDB" id="F0F6D7"/>
<dbReference type="Gene3D" id="1.10.3210.10">
    <property type="entry name" value="Hypothetical protein af1432"/>
    <property type="match status" value="1"/>
</dbReference>
<keyword evidence="3" id="KW-1185">Reference proteome</keyword>
<dbReference type="Proteomes" id="UP000005697">
    <property type="component" value="Unassembled WGS sequence"/>
</dbReference>
<comment type="caution">
    <text evidence="2">The sequence shown here is derived from an EMBL/GenBank/DDBJ whole genome shotgun (WGS) entry which is preliminary data.</text>
</comment>
<protein>
    <recommendedName>
        <fullName evidence="1">HD domain-containing protein</fullName>
    </recommendedName>
</protein>
<proteinExistence type="predicted"/>
<dbReference type="InterPro" id="IPR003607">
    <property type="entry name" value="HD/PDEase_dom"/>
</dbReference>
<reference evidence="2 3" key="1">
    <citation type="submission" date="2011-01" db="EMBL/GenBank/DDBJ databases">
        <authorList>
            <person name="Muzny D."/>
            <person name="Qin X."/>
            <person name="Deng J."/>
            <person name="Jiang H."/>
            <person name="Liu Y."/>
            <person name="Qu J."/>
            <person name="Song X.-Z."/>
            <person name="Zhang L."/>
            <person name="Thornton R."/>
            <person name="Coyle M."/>
            <person name="Francisco L."/>
            <person name="Jackson L."/>
            <person name="Javaid M."/>
            <person name="Korchina V."/>
            <person name="Kovar C."/>
            <person name="Mata R."/>
            <person name="Mathew T."/>
            <person name="Ngo R."/>
            <person name="Nguyen L."/>
            <person name="Nguyen N."/>
            <person name="Okwuonu G."/>
            <person name="Ongeri F."/>
            <person name="Pham C."/>
            <person name="Simmons D."/>
            <person name="Wilczek-Boney K."/>
            <person name="Hale W."/>
            <person name="Jakkamsetti A."/>
            <person name="Pham P."/>
            <person name="Ruth R."/>
            <person name="San Lucas F."/>
            <person name="Warren J."/>
            <person name="Zhang J."/>
            <person name="Zhao Z."/>
            <person name="Zhou C."/>
            <person name="Zhu D."/>
            <person name="Lee S."/>
            <person name="Bess C."/>
            <person name="Blankenburg K."/>
            <person name="Forbes L."/>
            <person name="Fu Q."/>
            <person name="Gubbala S."/>
            <person name="Hirani K."/>
            <person name="Jayaseelan J.C."/>
            <person name="Lara F."/>
            <person name="Munidasa M."/>
            <person name="Palculict T."/>
            <person name="Patil S."/>
            <person name="Pu L.-L."/>
            <person name="Saada N."/>
            <person name="Tang L."/>
            <person name="Weissenberger G."/>
            <person name="Zhu Y."/>
            <person name="Hemphill L."/>
            <person name="Shang Y."/>
            <person name="Youmans B."/>
            <person name="Ayvaz T."/>
            <person name="Ross M."/>
            <person name="Santibanez J."/>
            <person name="Aqrawi P."/>
            <person name="Gross S."/>
            <person name="Joshi V."/>
            <person name="Fowler G."/>
            <person name="Nazareth L."/>
            <person name="Reid J."/>
            <person name="Worley K."/>
            <person name="Petrosino J."/>
            <person name="Highlander S."/>
            <person name="Gibbs R."/>
        </authorList>
    </citation>
    <scope>NUCLEOTIDE SEQUENCE [LARGE SCALE GENOMIC DNA]</scope>
    <source>
        <strain evidence="2 3">DSM 16608</strain>
    </source>
</reference>
<evidence type="ECO:0000259" key="1">
    <source>
        <dbReference type="Pfam" id="PF01966"/>
    </source>
</evidence>
<accession>F0F6D7</accession>
<feature type="domain" description="HD" evidence="1">
    <location>
        <begin position="22"/>
        <end position="116"/>
    </location>
</feature>
<name>F0F6D7_9BACT</name>